<dbReference type="Proteomes" id="UP001489004">
    <property type="component" value="Unassembled WGS sequence"/>
</dbReference>
<comment type="caution">
    <text evidence="9">The sequence shown here is derived from an EMBL/GenBank/DDBJ whole genome shotgun (WGS) entry which is preliminary data.</text>
</comment>
<dbReference type="GO" id="GO:0015979">
    <property type="term" value="P:photosynthesis"/>
    <property type="evidence" value="ECO:0007669"/>
    <property type="project" value="UniProtKB-KW"/>
</dbReference>
<evidence type="ECO:0000256" key="2">
    <source>
        <dbReference type="ARBA" id="ARBA00010661"/>
    </source>
</evidence>
<evidence type="ECO:0000256" key="8">
    <source>
        <dbReference type="ARBA" id="ARBA00023136"/>
    </source>
</evidence>
<dbReference type="InterPro" id="IPR008796">
    <property type="entry name" value="PSAN"/>
</dbReference>
<evidence type="ECO:0000256" key="4">
    <source>
        <dbReference type="ARBA" id="ARBA00022531"/>
    </source>
</evidence>
<reference evidence="9 10" key="1">
    <citation type="journal article" date="2024" name="Nat. Commun.">
        <title>Phylogenomics reveals the evolutionary origins of lichenization in chlorophyte algae.</title>
        <authorList>
            <person name="Puginier C."/>
            <person name="Libourel C."/>
            <person name="Otte J."/>
            <person name="Skaloud P."/>
            <person name="Haon M."/>
            <person name="Grisel S."/>
            <person name="Petersen M."/>
            <person name="Berrin J.G."/>
            <person name="Delaux P.M."/>
            <person name="Dal Grande F."/>
            <person name="Keller J."/>
        </authorList>
    </citation>
    <scope>NUCLEOTIDE SEQUENCE [LARGE SCALE GENOMIC DNA]</scope>
    <source>
        <strain evidence="9 10">SAG 2043</strain>
    </source>
</reference>
<accession>A0AAW1P6L6</accession>
<dbReference type="InterPro" id="IPR044907">
    <property type="entry name" value="PSAN_sf"/>
</dbReference>
<comment type="subcellular location">
    <subcellularLocation>
        <location evidence="1">Plastid</location>
        <location evidence="1">Chloroplast thylakoid membrane</location>
        <topology evidence="1">Peripheral membrane protein</topology>
        <orientation evidence="1">Lumenal side</orientation>
    </subcellularLocation>
</comment>
<keyword evidence="8" id="KW-0472">Membrane</keyword>
<keyword evidence="3" id="KW-0150">Chloroplast</keyword>
<evidence type="ECO:0000313" key="10">
    <source>
        <dbReference type="Proteomes" id="UP001489004"/>
    </source>
</evidence>
<dbReference type="PANTHER" id="PTHR36814:SF1">
    <property type="entry name" value="PHOTOSYSTEM I REACTION CENTER SUBUNIT N, CHLOROPLASTIC"/>
    <property type="match status" value="1"/>
</dbReference>
<sequence>MNAVAATTSSFAGTRVVSRAPAAAARAPVSVVRCQASPQNTRRQMLSLGAVFAAVALAPKARADLTADLLAKTEANLELNNRKRLATSYANLAGSRTVDDGTCTFPRNLFGCDNQAVAGNVKFITEDRELECQGKDAAKCASKIEAFAMPKAFNK</sequence>
<evidence type="ECO:0000256" key="1">
    <source>
        <dbReference type="ARBA" id="ARBA00004622"/>
    </source>
</evidence>
<evidence type="ECO:0000313" key="9">
    <source>
        <dbReference type="EMBL" id="KAK9807506.1"/>
    </source>
</evidence>
<dbReference type="AlphaFoldDB" id="A0AAW1P6L6"/>
<proteinExistence type="inferred from homology"/>
<comment type="similarity">
    <text evidence="2">Belongs to the psaN family.</text>
</comment>
<evidence type="ECO:0000256" key="7">
    <source>
        <dbReference type="ARBA" id="ARBA00023078"/>
    </source>
</evidence>
<evidence type="ECO:0000256" key="5">
    <source>
        <dbReference type="ARBA" id="ARBA00022640"/>
    </source>
</evidence>
<dbReference type="EMBL" id="JALJOR010000012">
    <property type="protein sequence ID" value="KAK9807506.1"/>
    <property type="molecule type" value="Genomic_DNA"/>
</dbReference>
<keyword evidence="7" id="KW-0793">Thylakoid</keyword>
<dbReference type="Gene3D" id="4.10.1190.10">
    <property type="entry name" value="Chlorophyll A-B binding protein"/>
    <property type="match status" value="1"/>
</dbReference>
<keyword evidence="10" id="KW-1185">Reference proteome</keyword>
<evidence type="ECO:0000256" key="3">
    <source>
        <dbReference type="ARBA" id="ARBA00022528"/>
    </source>
</evidence>
<organism evidence="9 10">
    <name type="scientific">[Myrmecia] bisecta</name>
    <dbReference type="NCBI Taxonomy" id="41462"/>
    <lineage>
        <taxon>Eukaryota</taxon>
        <taxon>Viridiplantae</taxon>
        <taxon>Chlorophyta</taxon>
        <taxon>core chlorophytes</taxon>
        <taxon>Trebouxiophyceae</taxon>
        <taxon>Trebouxiales</taxon>
        <taxon>Trebouxiaceae</taxon>
        <taxon>Myrmecia</taxon>
    </lineage>
</organism>
<dbReference type="GO" id="GO:0030093">
    <property type="term" value="C:chloroplast photosystem I"/>
    <property type="evidence" value="ECO:0007669"/>
    <property type="project" value="TreeGrafter"/>
</dbReference>
<keyword evidence="6" id="KW-0603">Photosystem I</keyword>
<keyword evidence="5" id="KW-0934">Plastid</keyword>
<name>A0AAW1P6L6_9CHLO</name>
<gene>
    <name evidence="9" type="ORF">WJX72_001105</name>
</gene>
<dbReference type="Pfam" id="PF05479">
    <property type="entry name" value="PsaN"/>
    <property type="match status" value="1"/>
</dbReference>
<evidence type="ECO:0000256" key="6">
    <source>
        <dbReference type="ARBA" id="ARBA00022836"/>
    </source>
</evidence>
<keyword evidence="4" id="KW-0602">Photosynthesis</keyword>
<protein>
    <submittedName>
        <fullName evidence="9">Uncharacterized protein</fullName>
    </submittedName>
</protein>
<dbReference type="PANTHER" id="PTHR36814">
    <property type="entry name" value="PHOTOSYSTEM I REACTION CENTER SUBUNIT N, CHLOROPLASTIC"/>
    <property type="match status" value="1"/>
</dbReference>